<dbReference type="Proteomes" id="UP000215383">
    <property type="component" value="Chromosome 1"/>
</dbReference>
<feature type="signal peptide" evidence="1">
    <location>
        <begin position="1"/>
        <end position="22"/>
    </location>
</feature>
<dbReference type="RefSeq" id="WP_027890018.1">
    <property type="nucleotide sequence ID" value="NZ_LT906446.1"/>
</dbReference>
<feature type="chain" id="PRO_5011242521" evidence="1">
    <location>
        <begin position="23"/>
        <end position="369"/>
    </location>
</feature>
<dbReference type="Gene3D" id="3.30.1660.40">
    <property type="entry name" value="FlgT, N-terminal domain"/>
    <property type="match status" value="1"/>
</dbReference>
<dbReference type="AlphaFoldDB" id="A0A239U7L7"/>
<accession>A0A239U7L7</accession>
<proteinExistence type="predicted"/>
<evidence type="ECO:0000313" key="3">
    <source>
        <dbReference type="Proteomes" id="UP000215383"/>
    </source>
</evidence>
<organism evidence="2 3">
    <name type="scientific">Megamonas hypermegale</name>
    <dbReference type="NCBI Taxonomy" id="158847"/>
    <lineage>
        <taxon>Bacteria</taxon>
        <taxon>Bacillati</taxon>
        <taxon>Bacillota</taxon>
        <taxon>Negativicutes</taxon>
        <taxon>Selenomonadales</taxon>
        <taxon>Selenomonadaceae</taxon>
        <taxon>Megamonas</taxon>
    </lineage>
</organism>
<evidence type="ECO:0000313" key="2">
    <source>
        <dbReference type="EMBL" id="SNV05064.1"/>
    </source>
</evidence>
<dbReference type="eggNOG" id="COG1462">
    <property type="taxonomic scope" value="Bacteria"/>
</dbReference>
<keyword evidence="3" id="KW-1185">Reference proteome</keyword>
<dbReference type="EMBL" id="LT906446">
    <property type="protein sequence ID" value="SNV05064.1"/>
    <property type="molecule type" value="Genomic_DNA"/>
</dbReference>
<protein>
    <submittedName>
        <fullName evidence="2">Protein of uncharacterized function, DUF400</fullName>
    </submittedName>
</protein>
<dbReference type="GeneID" id="78508072"/>
<sequence>MKKYVMIIVCLLCSLWWAVASAQSVNVSGHGMNYDEAERDALRNAIEQAVGTMVDSTALVKNGILLNDEIYKFSKGYITNYQVIDKRWLEDGLYEVNILADVDTNPNSKLMNELTRLGIINRQLRDPKIAVIIPEYHIRAKIPDPAGETAVINKLIEAGFSRIVYAEGMRDTIGKLDYLTNQDMQNIANNLNVDILVVGEAFSEGVGDVSKFIGNGRGRNTGILSCNARLEAKIFIAKTGQIISANGTYGKAADVTEFIAGKKALNNAGEKMGDYIVEKLLNYGSGNKQNIELKVITTDYNKVNMVNNALQNIRGVNSARVNSYDEGTATIDIKYSGTPQNIYNQLIQNINCNLKLQQITYNTLTIVVY</sequence>
<name>A0A239U7L7_9FIRM</name>
<dbReference type="InterPro" id="IPR038180">
    <property type="entry name" value="FlgT_N_sf"/>
</dbReference>
<evidence type="ECO:0000256" key="1">
    <source>
        <dbReference type="SAM" id="SignalP"/>
    </source>
</evidence>
<keyword evidence="1" id="KW-0732">Signal</keyword>
<reference evidence="2 3" key="1">
    <citation type="submission" date="2017-06" db="EMBL/GenBank/DDBJ databases">
        <authorList>
            <consortium name="Pathogen Informatics"/>
        </authorList>
    </citation>
    <scope>NUCLEOTIDE SEQUENCE [LARGE SCALE GENOMIC DNA]</scope>
    <source>
        <strain evidence="2 3">NCTC10570</strain>
    </source>
</reference>
<gene>
    <name evidence="2" type="ORF">SAMEA4364220_02090</name>
</gene>